<accession>A0AAD3D786</accession>
<evidence type="ECO:0000313" key="1">
    <source>
        <dbReference type="EMBL" id="GFH58065.1"/>
    </source>
</evidence>
<keyword evidence="2" id="KW-1185">Reference proteome</keyword>
<comment type="caution">
    <text evidence="1">The sequence shown here is derived from an EMBL/GenBank/DDBJ whole genome shotgun (WGS) entry which is preliminary data.</text>
</comment>
<proteinExistence type="predicted"/>
<protein>
    <submittedName>
        <fullName evidence="1">Uncharacterized protein</fullName>
    </submittedName>
</protein>
<dbReference type="EMBL" id="BLLK01000060">
    <property type="protein sequence ID" value="GFH58065.1"/>
    <property type="molecule type" value="Genomic_DNA"/>
</dbReference>
<name>A0AAD3D786_9STRA</name>
<evidence type="ECO:0000313" key="2">
    <source>
        <dbReference type="Proteomes" id="UP001054902"/>
    </source>
</evidence>
<reference evidence="1 2" key="1">
    <citation type="journal article" date="2021" name="Sci. Rep.">
        <title>The genome of the diatom Chaetoceros tenuissimus carries an ancient integrated fragment of an extant virus.</title>
        <authorList>
            <person name="Hongo Y."/>
            <person name="Kimura K."/>
            <person name="Takaki Y."/>
            <person name="Yoshida Y."/>
            <person name="Baba S."/>
            <person name="Kobayashi G."/>
            <person name="Nagasaki K."/>
            <person name="Hano T."/>
            <person name="Tomaru Y."/>
        </authorList>
    </citation>
    <scope>NUCLEOTIDE SEQUENCE [LARGE SCALE GENOMIC DNA]</scope>
    <source>
        <strain evidence="1 2">NIES-3715</strain>
    </source>
</reference>
<dbReference type="Proteomes" id="UP001054902">
    <property type="component" value="Unassembled WGS sequence"/>
</dbReference>
<dbReference type="AlphaFoldDB" id="A0AAD3D786"/>
<organism evidence="1 2">
    <name type="scientific">Chaetoceros tenuissimus</name>
    <dbReference type="NCBI Taxonomy" id="426638"/>
    <lineage>
        <taxon>Eukaryota</taxon>
        <taxon>Sar</taxon>
        <taxon>Stramenopiles</taxon>
        <taxon>Ochrophyta</taxon>
        <taxon>Bacillariophyta</taxon>
        <taxon>Coscinodiscophyceae</taxon>
        <taxon>Chaetocerotophycidae</taxon>
        <taxon>Chaetocerotales</taxon>
        <taxon>Chaetocerotaceae</taxon>
        <taxon>Chaetoceros</taxon>
    </lineage>
</organism>
<sequence>MENHNKNKDQAYRDEIKAKIAAFEARLYKCAPTLELHRDSSTLESRVKLLALQLGQKLERRNRNSKRNKLSHTERASIFNSSECNSKPSFDDVREIVENVKMLRKNGYVNMRMREEGEICRGHSCLVTSQTRCNAKFISVAMKNIYFRTRLVEAFEKIFGIQTKDAVRNYIKDVNWKMLIEEAKDSIYHFERWERVQVGRMK</sequence>
<gene>
    <name evidence="1" type="ORF">CTEN210_14541</name>
</gene>